<evidence type="ECO:0000256" key="4">
    <source>
        <dbReference type="ARBA" id="ARBA00022692"/>
    </source>
</evidence>
<keyword evidence="4 9" id="KW-0812">Transmembrane</keyword>
<accession>A0A9Q1JZW5</accession>
<keyword evidence="5" id="KW-1278">Translocase</keyword>
<reference evidence="11" key="1">
    <citation type="submission" date="2022-04" db="EMBL/GenBank/DDBJ databases">
        <title>Carnegiea gigantea Genome sequencing and assembly v2.</title>
        <authorList>
            <person name="Copetti D."/>
            <person name="Sanderson M.J."/>
            <person name="Burquez A."/>
            <person name="Wojciechowski M.F."/>
        </authorList>
    </citation>
    <scope>NUCLEOTIDE SEQUENCE</scope>
    <source>
        <strain evidence="11">SGP5-SGP5p</strain>
        <tissue evidence="11">Aerial part</tissue>
    </source>
</reference>
<evidence type="ECO:0000256" key="3">
    <source>
        <dbReference type="ARBA" id="ARBA00022448"/>
    </source>
</evidence>
<evidence type="ECO:0000313" key="12">
    <source>
        <dbReference type="Proteomes" id="UP001153076"/>
    </source>
</evidence>
<comment type="caution">
    <text evidence="11">The sequence shown here is derived from an EMBL/GenBank/DDBJ whole genome shotgun (WGS) entry which is preliminary data.</text>
</comment>
<evidence type="ECO:0000256" key="5">
    <source>
        <dbReference type="ARBA" id="ARBA00022967"/>
    </source>
</evidence>
<evidence type="ECO:0000256" key="9">
    <source>
        <dbReference type="SAM" id="Phobius"/>
    </source>
</evidence>
<dbReference type="GO" id="GO:0003954">
    <property type="term" value="F:NADH dehydrogenase activity"/>
    <property type="evidence" value="ECO:0007669"/>
    <property type="project" value="TreeGrafter"/>
</dbReference>
<dbReference type="Proteomes" id="UP001153076">
    <property type="component" value="Unassembled WGS sequence"/>
</dbReference>
<dbReference type="GO" id="GO:0042773">
    <property type="term" value="P:ATP synthesis coupled electron transport"/>
    <property type="evidence" value="ECO:0007669"/>
    <property type="project" value="InterPro"/>
</dbReference>
<dbReference type="InterPro" id="IPR003945">
    <property type="entry name" value="NU5C-like"/>
</dbReference>
<keyword evidence="6 9" id="KW-1133">Transmembrane helix</keyword>
<evidence type="ECO:0000256" key="6">
    <source>
        <dbReference type="ARBA" id="ARBA00022989"/>
    </source>
</evidence>
<evidence type="ECO:0000256" key="1">
    <source>
        <dbReference type="ARBA" id="ARBA00004141"/>
    </source>
</evidence>
<dbReference type="PRINTS" id="PR01434">
    <property type="entry name" value="NADHDHGNASE5"/>
</dbReference>
<dbReference type="GO" id="GO:0015990">
    <property type="term" value="P:electron transport coupled proton transport"/>
    <property type="evidence" value="ECO:0007669"/>
    <property type="project" value="TreeGrafter"/>
</dbReference>
<dbReference type="InterPro" id="IPR001750">
    <property type="entry name" value="ND/Mrp_TM"/>
</dbReference>
<evidence type="ECO:0000256" key="2">
    <source>
        <dbReference type="ARBA" id="ARBA00008200"/>
    </source>
</evidence>
<dbReference type="PANTHER" id="PTHR42829:SF2">
    <property type="entry name" value="NADH-UBIQUINONE OXIDOREDUCTASE CHAIN 5"/>
    <property type="match status" value="1"/>
</dbReference>
<evidence type="ECO:0000256" key="7">
    <source>
        <dbReference type="ARBA" id="ARBA00023027"/>
    </source>
</evidence>
<dbReference type="GO" id="GO:0008137">
    <property type="term" value="F:NADH dehydrogenase (ubiquinone) activity"/>
    <property type="evidence" value="ECO:0007669"/>
    <property type="project" value="InterPro"/>
</dbReference>
<gene>
    <name evidence="11" type="ORF">Cgig2_001554</name>
</gene>
<feature type="transmembrane region" description="Helical" evidence="9">
    <location>
        <begin position="29"/>
        <end position="45"/>
    </location>
</feature>
<comment type="subcellular location">
    <subcellularLocation>
        <location evidence="1">Membrane</location>
        <topology evidence="1">Multi-pass membrane protein</topology>
    </subcellularLocation>
</comment>
<dbReference type="PANTHER" id="PTHR42829">
    <property type="entry name" value="NADH-UBIQUINONE OXIDOREDUCTASE CHAIN 5"/>
    <property type="match status" value="1"/>
</dbReference>
<name>A0A9Q1JZW5_9CARY</name>
<feature type="transmembrane region" description="Helical" evidence="9">
    <location>
        <begin position="132"/>
        <end position="153"/>
    </location>
</feature>
<comment type="similarity">
    <text evidence="2">Belongs to the complex I subunit 5 family.</text>
</comment>
<keyword evidence="3" id="KW-0813">Transport</keyword>
<keyword evidence="7" id="KW-0520">NAD</keyword>
<evidence type="ECO:0000256" key="8">
    <source>
        <dbReference type="ARBA" id="ARBA00023136"/>
    </source>
</evidence>
<keyword evidence="8 9" id="KW-0472">Membrane</keyword>
<sequence length="203" mass="22615">MSMLITNIAILVLIHIAKSIQFSLHIWLLGAMGGAAPILAFIYAASIVVTRIFLVTRLLPLFIVILYIMNGISFTSIITILLGVTLALAQKYIKRSLAYPTISQFRYMMLALGIGSYRAALFHFITHDHSNVLWFLGSNFVIHSMEAMIGYSLDKSQDMVLRRGLTKHLPITKTAFLIGTLSLRVTMPLACLLSNDEILNASW</sequence>
<dbReference type="GO" id="GO:0016020">
    <property type="term" value="C:membrane"/>
    <property type="evidence" value="ECO:0007669"/>
    <property type="project" value="UniProtKB-SubCell"/>
</dbReference>
<evidence type="ECO:0000259" key="10">
    <source>
        <dbReference type="Pfam" id="PF00361"/>
    </source>
</evidence>
<dbReference type="GO" id="GO:0009507">
    <property type="term" value="C:chloroplast"/>
    <property type="evidence" value="ECO:0007669"/>
    <property type="project" value="TreeGrafter"/>
</dbReference>
<feature type="domain" description="NADH:quinone oxidoreductase/Mrp antiporter transmembrane" evidence="10">
    <location>
        <begin position="6"/>
        <end position="203"/>
    </location>
</feature>
<proteinExistence type="inferred from homology"/>
<dbReference type="Pfam" id="PF00361">
    <property type="entry name" value="Proton_antipo_M"/>
    <property type="match status" value="1"/>
</dbReference>
<dbReference type="EMBL" id="JAKOGI010000473">
    <property type="protein sequence ID" value="KAJ8434501.1"/>
    <property type="molecule type" value="Genomic_DNA"/>
</dbReference>
<dbReference type="AlphaFoldDB" id="A0A9Q1JZW5"/>
<protein>
    <recommendedName>
        <fullName evidence="10">NADH:quinone oxidoreductase/Mrp antiporter transmembrane domain-containing protein</fullName>
    </recommendedName>
</protein>
<dbReference type="PRINTS" id="PR01435">
    <property type="entry name" value="NPOXDRDTASE5"/>
</dbReference>
<dbReference type="OrthoDB" id="543408at2759"/>
<organism evidence="11 12">
    <name type="scientific">Carnegiea gigantea</name>
    <dbReference type="NCBI Taxonomy" id="171969"/>
    <lineage>
        <taxon>Eukaryota</taxon>
        <taxon>Viridiplantae</taxon>
        <taxon>Streptophyta</taxon>
        <taxon>Embryophyta</taxon>
        <taxon>Tracheophyta</taxon>
        <taxon>Spermatophyta</taxon>
        <taxon>Magnoliopsida</taxon>
        <taxon>eudicotyledons</taxon>
        <taxon>Gunneridae</taxon>
        <taxon>Pentapetalae</taxon>
        <taxon>Caryophyllales</taxon>
        <taxon>Cactineae</taxon>
        <taxon>Cactaceae</taxon>
        <taxon>Cactoideae</taxon>
        <taxon>Echinocereeae</taxon>
        <taxon>Carnegiea</taxon>
    </lineage>
</organism>
<evidence type="ECO:0000313" key="11">
    <source>
        <dbReference type="EMBL" id="KAJ8434501.1"/>
    </source>
</evidence>
<keyword evidence="12" id="KW-1185">Reference proteome</keyword>